<dbReference type="EnsemblProtists" id="EOD25295">
    <property type="protein sequence ID" value="EOD25295"/>
    <property type="gene ID" value="EMIHUDRAFT_43821"/>
</dbReference>
<evidence type="ECO:0000256" key="12">
    <source>
        <dbReference type="ARBA" id="ARBA00023136"/>
    </source>
</evidence>
<dbReference type="GO" id="GO:0005739">
    <property type="term" value="C:mitochondrion"/>
    <property type="evidence" value="ECO:0007669"/>
    <property type="project" value="TreeGrafter"/>
</dbReference>
<evidence type="ECO:0000313" key="13">
    <source>
        <dbReference type="EnsemblProtists" id="EOD25295"/>
    </source>
</evidence>
<dbReference type="KEGG" id="ehx:EMIHUDRAFT_43799"/>
<dbReference type="AlphaFoldDB" id="A0A0D3JP60"/>
<dbReference type="HOGENOM" id="CLU_041974_3_1_1"/>
<dbReference type="KEGG" id="ehx:EMIHUDRAFT_43821"/>
<dbReference type="GO" id="GO:0009916">
    <property type="term" value="F:alternative oxidase activity"/>
    <property type="evidence" value="ECO:0007669"/>
    <property type="project" value="InterPro"/>
</dbReference>
<dbReference type="GeneID" id="17280858"/>
<evidence type="ECO:0008006" key="15">
    <source>
        <dbReference type="Google" id="ProtNLM"/>
    </source>
</evidence>
<dbReference type="Proteomes" id="UP000013827">
    <property type="component" value="Unassembled WGS sequence"/>
</dbReference>
<evidence type="ECO:0000256" key="4">
    <source>
        <dbReference type="ARBA" id="ARBA00022448"/>
    </source>
</evidence>
<dbReference type="InterPro" id="IPR002680">
    <property type="entry name" value="AOX"/>
</dbReference>
<keyword evidence="4" id="KW-0813">Transport</keyword>
<keyword evidence="10" id="KW-0560">Oxidoreductase</keyword>
<comment type="subcellular location">
    <subcellularLocation>
        <location evidence="2">Membrane</location>
    </subcellularLocation>
</comment>
<evidence type="ECO:0000256" key="2">
    <source>
        <dbReference type="ARBA" id="ARBA00004370"/>
    </source>
</evidence>
<keyword evidence="8" id="KW-0249">Electron transport</keyword>
<dbReference type="GeneID" id="17270840"/>
<sequence length="217" mass="24582">PQSLSESVLQKTVRFCYHAFNFATGYNHADPPTSSIGYRLIILESVAGVPGMLGGMFRHFRSLRQLQRDHGFIFTLLEEAENERMHLIVCMDFFEAGPVTRLVVSAGQVAMTPFLASLYLIRPQLLHRFVGYLEETAVHTYTNIVHTTETPGTRLHAAWHATLAPAEAIEYWKLPSDARWVDCLKRMLADESHHRDVNHAMASMTDEQLLGESNPFI</sequence>
<dbReference type="Pfam" id="PF01786">
    <property type="entry name" value="AOX"/>
    <property type="match status" value="1"/>
</dbReference>
<dbReference type="eggNOG" id="ENOG502QSB5">
    <property type="taxonomic scope" value="Eukaryota"/>
</dbReference>
<evidence type="ECO:0000256" key="8">
    <source>
        <dbReference type="ARBA" id="ARBA00022982"/>
    </source>
</evidence>
<evidence type="ECO:0000256" key="6">
    <source>
        <dbReference type="ARBA" id="ARBA00022692"/>
    </source>
</evidence>
<evidence type="ECO:0000256" key="7">
    <source>
        <dbReference type="ARBA" id="ARBA00022723"/>
    </source>
</evidence>
<keyword evidence="7" id="KW-0479">Metal-binding</keyword>
<keyword evidence="6" id="KW-0812">Transmembrane</keyword>
<dbReference type="EnsemblProtists" id="EOD35588">
    <property type="protein sequence ID" value="EOD35588"/>
    <property type="gene ID" value="EMIHUDRAFT_43799"/>
</dbReference>
<reference evidence="13" key="2">
    <citation type="submission" date="2024-10" db="UniProtKB">
        <authorList>
            <consortium name="EnsemblProtists"/>
        </authorList>
    </citation>
    <scope>IDENTIFICATION</scope>
</reference>
<dbReference type="RefSeq" id="XP_005788017.1">
    <property type="nucleotide sequence ID" value="XM_005787960.1"/>
</dbReference>
<evidence type="ECO:0000256" key="9">
    <source>
        <dbReference type="ARBA" id="ARBA00022989"/>
    </source>
</evidence>
<dbReference type="PANTHER" id="PTHR31803:SF3">
    <property type="entry name" value="ALTERNATIVE OXIDASE"/>
    <property type="match status" value="1"/>
</dbReference>
<dbReference type="PANTHER" id="PTHR31803">
    <property type="entry name" value="ALTERNATIVE OXIDASE"/>
    <property type="match status" value="1"/>
</dbReference>
<evidence type="ECO:0000256" key="11">
    <source>
        <dbReference type="ARBA" id="ARBA00023004"/>
    </source>
</evidence>
<dbReference type="GO" id="GO:0010230">
    <property type="term" value="P:alternative respiration"/>
    <property type="evidence" value="ECO:0007669"/>
    <property type="project" value="TreeGrafter"/>
</dbReference>
<keyword evidence="14" id="KW-1185">Reference proteome</keyword>
<keyword evidence="12" id="KW-0472">Membrane</keyword>
<dbReference type="Gene3D" id="1.20.1260.140">
    <property type="entry name" value="Alternative oxidase"/>
    <property type="match status" value="1"/>
</dbReference>
<dbReference type="InterPro" id="IPR038659">
    <property type="entry name" value="AOX_sf"/>
</dbReference>
<evidence type="ECO:0000313" key="14">
    <source>
        <dbReference type="Proteomes" id="UP000013827"/>
    </source>
</evidence>
<name>A0A0D3JP60_EMIH1</name>
<keyword evidence="9" id="KW-1133">Transmembrane helix</keyword>
<comment type="similarity">
    <text evidence="3">Belongs to the alternative oxidase family.</text>
</comment>
<keyword evidence="5" id="KW-0679">Respiratory chain</keyword>
<evidence type="ECO:0000256" key="1">
    <source>
        <dbReference type="ARBA" id="ARBA00001962"/>
    </source>
</evidence>
<dbReference type="RefSeq" id="XP_005777724.1">
    <property type="nucleotide sequence ID" value="XM_005777667.1"/>
</dbReference>
<evidence type="ECO:0000256" key="5">
    <source>
        <dbReference type="ARBA" id="ARBA00022660"/>
    </source>
</evidence>
<dbReference type="STRING" id="2903.R1DJA4"/>
<evidence type="ECO:0000256" key="10">
    <source>
        <dbReference type="ARBA" id="ARBA00023002"/>
    </source>
</evidence>
<dbReference type="GO" id="GO:0046872">
    <property type="term" value="F:metal ion binding"/>
    <property type="evidence" value="ECO:0007669"/>
    <property type="project" value="UniProtKB-KW"/>
</dbReference>
<organism evidence="13 14">
    <name type="scientific">Emiliania huxleyi (strain CCMP1516)</name>
    <dbReference type="NCBI Taxonomy" id="280463"/>
    <lineage>
        <taxon>Eukaryota</taxon>
        <taxon>Haptista</taxon>
        <taxon>Haptophyta</taxon>
        <taxon>Prymnesiophyceae</taxon>
        <taxon>Isochrysidales</taxon>
        <taxon>Noelaerhabdaceae</taxon>
        <taxon>Emiliania</taxon>
    </lineage>
</organism>
<reference evidence="14" key="1">
    <citation type="journal article" date="2013" name="Nature">
        <title>Pan genome of the phytoplankton Emiliania underpins its global distribution.</title>
        <authorList>
            <person name="Read B.A."/>
            <person name="Kegel J."/>
            <person name="Klute M.J."/>
            <person name="Kuo A."/>
            <person name="Lefebvre S.C."/>
            <person name="Maumus F."/>
            <person name="Mayer C."/>
            <person name="Miller J."/>
            <person name="Monier A."/>
            <person name="Salamov A."/>
            <person name="Young J."/>
            <person name="Aguilar M."/>
            <person name="Claverie J.M."/>
            <person name="Frickenhaus S."/>
            <person name="Gonzalez K."/>
            <person name="Herman E.K."/>
            <person name="Lin Y.C."/>
            <person name="Napier J."/>
            <person name="Ogata H."/>
            <person name="Sarno A.F."/>
            <person name="Shmutz J."/>
            <person name="Schroeder D."/>
            <person name="de Vargas C."/>
            <person name="Verret F."/>
            <person name="von Dassow P."/>
            <person name="Valentin K."/>
            <person name="Van de Peer Y."/>
            <person name="Wheeler G."/>
            <person name="Dacks J.B."/>
            <person name="Delwiche C.F."/>
            <person name="Dyhrman S.T."/>
            <person name="Glockner G."/>
            <person name="John U."/>
            <person name="Richards T."/>
            <person name="Worden A.Z."/>
            <person name="Zhang X."/>
            <person name="Grigoriev I.V."/>
            <person name="Allen A.E."/>
            <person name="Bidle K."/>
            <person name="Borodovsky M."/>
            <person name="Bowler C."/>
            <person name="Brownlee C."/>
            <person name="Cock J.M."/>
            <person name="Elias M."/>
            <person name="Gladyshev V.N."/>
            <person name="Groth M."/>
            <person name="Guda C."/>
            <person name="Hadaegh A."/>
            <person name="Iglesias-Rodriguez M.D."/>
            <person name="Jenkins J."/>
            <person name="Jones B.M."/>
            <person name="Lawson T."/>
            <person name="Leese F."/>
            <person name="Lindquist E."/>
            <person name="Lobanov A."/>
            <person name="Lomsadze A."/>
            <person name="Malik S.B."/>
            <person name="Marsh M.E."/>
            <person name="Mackinder L."/>
            <person name="Mock T."/>
            <person name="Mueller-Roeber B."/>
            <person name="Pagarete A."/>
            <person name="Parker M."/>
            <person name="Probert I."/>
            <person name="Quesneville H."/>
            <person name="Raines C."/>
            <person name="Rensing S.A."/>
            <person name="Riano-Pachon D.M."/>
            <person name="Richier S."/>
            <person name="Rokitta S."/>
            <person name="Shiraiwa Y."/>
            <person name="Soanes D.M."/>
            <person name="van der Giezen M."/>
            <person name="Wahlund T.M."/>
            <person name="Williams B."/>
            <person name="Wilson W."/>
            <person name="Wolfe G."/>
            <person name="Wurch L.L."/>
        </authorList>
    </citation>
    <scope>NUCLEOTIDE SEQUENCE</scope>
</reference>
<keyword evidence="11" id="KW-0408">Iron</keyword>
<evidence type="ECO:0000256" key="3">
    <source>
        <dbReference type="ARBA" id="ARBA00008388"/>
    </source>
</evidence>
<comment type="cofactor">
    <cofactor evidence="1">
        <name>Fe cation</name>
        <dbReference type="ChEBI" id="CHEBI:24875"/>
    </cofactor>
</comment>
<proteinExistence type="inferred from homology"/>
<dbReference type="PaxDb" id="2903-EOD25295"/>
<protein>
    <recommendedName>
        <fullName evidence="15">Alternative oxidase</fullName>
    </recommendedName>
</protein>
<accession>A0A0D3JP60</accession>
<dbReference type="GO" id="GO:0016020">
    <property type="term" value="C:membrane"/>
    <property type="evidence" value="ECO:0007669"/>
    <property type="project" value="UniProtKB-SubCell"/>
</dbReference>